<evidence type="ECO:0000256" key="1">
    <source>
        <dbReference type="ARBA" id="ARBA00000900"/>
    </source>
</evidence>
<dbReference type="Gene3D" id="3.30.40.10">
    <property type="entry name" value="Zinc/RING finger domain, C3HC4 (zinc finger)"/>
    <property type="match status" value="1"/>
</dbReference>
<comment type="similarity">
    <text evidence="4 15">Belongs to the BRE1 family.</text>
</comment>
<comment type="pathway">
    <text evidence="3 15">Protein modification; protein ubiquitination.</text>
</comment>
<evidence type="ECO:0000256" key="13">
    <source>
        <dbReference type="ARBA" id="ARBA00059679"/>
    </source>
</evidence>
<evidence type="ECO:0000256" key="7">
    <source>
        <dbReference type="ARBA" id="ARBA00022771"/>
    </source>
</evidence>
<comment type="caution">
    <text evidence="19">The sequence shown here is derived from an EMBL/GenBank/DDBJ whole genome shotgun (WGS) entry which is preliminary data.</text>
</comment>
<proteinExistence type="inferred from homology"/>
<evidence type="ECO:0000256" key="6">
    <source>
        <dbReference type="ARBA" id="ARBA00022723"/>
    </source>
</evidence>
<comment type="subcellular location">
    <subcellularLocation>
        <location evidence="2 15">Nucleus</location>
    </subcellularLocation>
</comment>
<dbReference type="Pfam" id="PF00097">
    <property type="entry name" value="zf-C3HC4"/>
    <property type="match status" value="1"/>
</dbReference>
<dbReference type="InterPro" id="IPR013956">
    <property type="entry name" value="E3_ubiquit_lig_Bre1"/>
</dbReference>
<feature type="region of interest" description="Disordered" evidence="17">
    <location>
        <begin position="265"/>
        <end position="299"/>
    </location>
</feature>
<comment type="catalytic activity">
    <reaction evidence="1 15">
        <text>S-ubiquitinyl-[E2 ubiquitin-conjugating enzyme]-L-cysteine + [acceptor protein]-L-lysine = [E2 ubiquitin-conjugating enzyme]-L-cysteine + N(6)-ubiquitinyl-[acceptor protein]-L-lysine.</text>
        <dbReference type="EC" id="2.3.2.27"/>
    </reaction>
</comment>
<evidence type="ECO:0000256" key="2">
    <source>
        <dbReference type="ARBA" id="ARBA00004123"/>
    </source>
</evidence>
<evidence type="ECO:0000256" key="16">
    <source>
        <dbReference type="SAM" id="Coils"/>
    </source>
</evidence>
<dbReference type="EMBL" id="JACAZF010000001">
    <property type="protein sequence ID" value="KAF7315497.1"/>
    <property type="molecule type" value="Genomic_DNA"/>
</dbReference>
<keyword evidence="10 15" id="KW-0156">Chromatin regulator</keyword>
<dbReference type="Proteomes" id="UP000636479">
    <property type="component" value="Unassembled WGS sequence"/>
</dbReference>
<comment type="function">
    <text evidence="13">E3 ubiquitin-protein ligase that mediates monoubiquitination of histone H2B to form H2BK123ub1. H2BK123ub1 gives a specific tag for epigenetic transcriptional activation and is also a prerequisite for H3K4me and H3K79me formation.</text>
</comment>
<accession>A0A8H6WF58</accession>
<keyword evidence="12 15" id="KW-0539">Nucleus</keyword>
<organism evidence="19 20">
    <name type="scientific">Mycena indigotica</name>
    <dbReference type="NCBI Taxonomy" id="2126181"/>
    <lineage>
        <taxon>Eukaryota</taxon>
        <taxon>Fungi</taxon>
        <taxon>Dikarya</taxon>
        <taxon>Basidiomycota</taxon>
        <taxon>Agaricomycotina</taxon>
        <taxon>Agaricomycetes</taxon>
        <taxon>Agaricomycetidae</taxon>
        <taxon>Agaricales</taxon>
        <taxon>Marasmiineae</taxon>
        <taxon>Mycenaceae</taxon>
        <taxon>Mycena</taxon>
    </lineage>
</organism>
<feature type="compositionally biased region" description="Low complexity" evidence="17">
    <location>
        <begin position="276"/>
        <end position="285"/>
    </location>
</feature>
<evidence type="ECO:0000256" key="8">
    <source>
        <dbReference type="ARBA" id="ARBA00022786"/>
    </source>
</evidence>
<dbReference type="InterPro" id="IPR017907">
    <property type="entry name" value="Znf_RING_CS"/>
</dbReference>
<dbReference type="GO" id="GO:0033503">
    <property type="term" value="C:HULC complex"/>
    <property type="evidence" value="ECO:0007669"/>
    <property type="project" value="TreeGrafter"/>
</dbReference>
<dbReference type="InterPro" id="IPR018957">
    <property type="entry name" value="Znf_C3HC4_RING-type"/>
</dbReference>
<sequence length="842" mass="95332">MGAQRTVKSSSWRNEFGLGYQPCNGRVTHHLLTSSAMESSKKRPHTHEPDASVSKKRILSGPNGTPYVNGSTPDLEEPSDLDNLELFRKEAIFRRMRHYSREYDRSQDHLAALERRKTACEAGLAAMAACWSQLLETIRLVAKSEDVANTPLSRDIFDISSRISEDDAPELVSALQDNMAVTRNIVSRVANLTPSSGGDAYLKCQQAQTECAALRSEMQVMAGKLRESEALKLRYHEQLQAAETAVDRLRSKTIVIQKARLEKEHVGEGVEEQKKPSSPAPSASSQHAANGHTSSPEHENQLFLVELREKEIAKLRDEIAALTSANSQLVLNSKVPPPELVTESPHYKVLMEHTAYLTHALSETQQEVRRLTNELQEVHEGHSKWLEAAKTTANQTAEELKVMLHKRDAENARLRDQRDQQQAELVERRQKDSVKTASAKELVALAEARSARIQVLESQLGRYKAKLAANAGSRELMEFFFSGQLESIAYVEEMKNRVAAAEQREAAVNQTLSIFQDDHPNVVQHMQAEADALKKLAAASIKLDDYERLFGDLPLDIALLTAKLREQEEELVKLRLLNEQHEQEKTPVYSEIDQLSTAWEALERQLKSKVFDLKDLEDRLSKSGLEKAKSDNKFFAIMREKEAVEIERKNQKRNLEKQLQVVERYKESDKILNNQLANFEKDISQLRRVVESSHLESLSLKTEIRELKGLRDVDTKKALESFNLLTEREKELTEKRTELHKLGEELALSRRESDKHATKVRELSSSSTSAREEDLQNELKKAMSVLKCSTCKGIGFRDTVITKCGHTFCKSCIDSRLSTRQRKCPACNQPFAKEEVGQIFLQ</sequence>
<evidence type="ECO:0000313" key="19">
    <source>
        <dbReference type="EMBL" id="KAF7315497.1"/>
    </source>
</evidence>
<dbReference type="PROSITE" id="PS50089">
    <property type="entry name" value="ZF_RING_2"/>
    <property type="match status" value="1"/>
</dbReference>
<dbReference type="SUPFAM" id="SSF57850">
    <property type="entry name" value="RING/U-box"/>
    <property type="match status" value="1"/>
</dbReference>
<keyword evidence="9 15" id="KW-0862">Zinc</keyword>
<dbReference type="GO" id="GO:0016567">
    <property type="term" value="P:protein ubiquitination"/>
    <property type="evidence" value="ECO:0007669"/>
    <property type="project" value="UniProtKB-UniRule"/>
</dbReference>
<dbReference type="Pfam" id="PF08647">
    <property type="entry name" value="BRE1"/>
    <property type="match status" value="1"/>
</dbReference>
<keyword evidence="7 14" id="KW-0863">Zinc-finger</keyword>
<dbReference type="PANTHER" id="PTHR23163:SF0">
    <property type="entry name" value="E3 UBIQUITIN-PROTEIN LIGASE BRE1"/>
    <property type="match status" value="1"/>
</dbReference>
<keyword evidence="5 15" id="KW-0808">Transferase</keyword>
<feature type="coiled-coil region" evidence="16">
    <location>
        <begin position="641"/>
        <end position="682"/>
    </location>
</feature>
<evidence type="ECO:0000256" key="5">
    <source>
        <dbReference type="ARBA" id="ARBA00022679"/>
    </source>
</evidence>
<dbReference type="GO" id="GO:0061630">
    <property type="term" value="F:ubiquitin protein ligase activity"/>
    <property type="evidence" value="ECO:0007669"/>
    <property type="project" value="UniProtKB-EC"/>
</dbReference>
<dbReference type="InterPro" id="IPR013083">
    <property type="entry name" value="Znf_RING/FYVE/PHD"/>
</dbReference>
<reference evidence="19" key="1">
    <citation type="submission" date="2020-05" db="EMBL/GenBank/DDBJ databases">
        <title>Mycena genomes resolve the evolution of fungal bioluminescence.</title>
        <authorList>
            <person name="Tsai I.J."/>
        </authorList>
    </citation>
    <scope>NUCLEOTIDE SEQUENCE</scope>
    <source>
        <strain evidence="19">171206Taipei</strain>
    </source>
</reference>
<feature type="compositionally biased region" description="Basic and acidic residues" evidence="17">
    <location>
        <begin position="265"/>
        <end position="275"/>
    </location>
</feature>
<evidence type="ECO:0000256" key="9">
    <source>
        <dbReference type="ARBA" id="ARBA00022833"/>
    </source>
</evidence>
<keyword evidence="11 15" id="KW-0175">Coiled coil</keyword>
<feature type="coiled-coil region" evidence="16">
    <location>
        <begin position="305"/>
        <end position="332"/>
    </location>
</feature>
<evidence type="ECO:0000256" key="3">
    <source>
        <dbReference type="ARBA" id="ARBA00004906"/>
    </source>
</evidence>
<evidence type="ECO:0000256" key="10">
    <source>
        <dbReference type="ARBA" id="ARBA00022853"/>
    </source>
</evidence>
<evidence type="ECO:0000313" key="20">
    <source>
        <dbReference type="Proteomes" id="UP000636479"/>
    </source>
</evidence>
<evidence type="ECO:0000259" key="18">
    <source>
        <dbReference type="PROSITE" id="PS50089"/>
    </source>
</evidence>
<keyword evidence="6 15" id="KW-0479">Metal-binding</keyword>
<dbReference type="CDD" id="cd16499">
    <property type="entry name" value="RING-HC_Bre1-like"/>
    <property type="match status" value="1"/>
</dbReference>
<feature type="compositionally biased region" description="Polar residues" evidence="17">
    <location>
        <begin position="62"/>
        <end position="72"/>
    </location>
</feature>
<evidence type="ECO:0000256" key="14">
    <source>
        <dbReference type="PROSITE-ProRule" id="PRU00175"/>
    </source>
</evidence>
<dbReference type="GO" id="GO:0005634">
    <property type="term" value="C:nucleus"/>
    <property type="evidence" value="ECO:0007669"/>
    <property type="project" value="UniProtKB-SubCell"/>
</dbReference>
<evidence type="ECO:0000256" key="11">
    <source>
        <dbReference type="ARBA" id="ARBA00023054"/>
    </source>
</evidence>
<feature type="coiled-coil region" evidence="16">
    <location>
        <begin position="361"/>
        <end position="431"/>
    </location>
</feature>
<keyword evidence="20" id="KW-1185">Reference proteome</keyword>
<evidence type="ECO:0000256" key="15">
    <source>
        <dbReference type="RuleBase" id="RU365038"/>
    </source>
</evidence>
<dbReference type="SMART" id="SM00184">
    <property type="entry name" value="RING"/>
    <property type="match status" value="1"/>
</dbReference>
<dbReference type="GeneID" id="59340126"/>
<feature type="region of interest" description="Disordered" evidence="17">
    <location>
        <begin position="32"/>
        <end position="75"/>
    </location>
</feature>
<gene>
    <name evidence="19" type="ORF">MIND_00065000</name>
</gene>
<dbReference type="InterPro" id="IPR001841">
    <property type="entry name" value="Znf_RING"/>
</dbReference>
<dbReference type="Pfam" id="PF26095">
    <property type="entry name" value="CC_Bre1"/>
    <property type="match status" value="1"/>
</dbReference>
<dbReference type="EC" id="2.3.2.27" evidence="15"/>
<evidence type="ECO:0000256" key="12">
    <source>
        <dbReference type="ARBA" id="ARBA00023242"/>
    </source>
</evidence>
<dbReference type="RefSeq" id="XP_037225520.1">
    <property type="nucleotide sequence ID" value="XM_037357610.1"/>
</dbReference>
<dbReference type="PANTHER" id="PTHR23163">
    <property type="entry name" value="RING FINGER PROTEIN-RELATED"/>
    <property type="match status" value="1"/>
</dbReference>
<evidence type="ECO:0000256" key="4">
    <source>
        <dbReference type="ARBA" id="ARBA00005555"/>
    </source>
</evidence>
<feature type="domain" description="RING-type" evidence="18">
    <location>
        <begin position="788"/>
        <end position="828"/>
    </location>
</feature>
<dbReference type="OrthoDB" id="10266039at2759"/>
<dbReference type="GO" id="GO:0006325">
    <property type="term" value="P:chromatin organization"/>
    <property type="evidence" value="ECO:0007669"/>
    <property type="project" value="UniProtKB-KW"/>
</dbReference>
<dbReference type="PROSITE" id="PS00518">
    <property type="entry name" value="ZF_RING_1"/>
    <property type="match status" value="1"/>
</dbReference>
<dbReference type="InterPro" id="IPR058643">
    <property type="entry name" value="BRE1-like_CC"/>
</dbReference>
<protein>
    <recommendedName>
        <fullName evidence="15">E3 ubiquitin protein ligase</fullName>
        <ecNumber evidence="15">2.3.2.27</ecNumber>
    </recommendedName>
</protein>
<keyword evidence="8 15" id="KW-0833">Ubl conjugation pathway</keyword>
<feature type="coiled-coil region" evidence="16">
    <location>
        <begin position="557"/>
        <end position="584"/>
    </location>
</feature>
<dbReference type="GO" id="GO:0008270">
    <property type="term" value="F:zinc ion binding"/>
    <property type="evidence" value="ECO:0007669"/>
    <property type="project" value="UniProtKB-KW"/>
</dbReference>
<dbReference type="AlphaFoldDB" id="A0A8H6WF58"/>
<name>A0A8H6WF58_9AGAR</name>
<evidence type="ECO:0000256" key="17">
    <source>
        <dbReference type="SAM" id="MobiDB-lite"/>
    </source>
</evidence>
<dbReference type="UniPathway" id="UPA00143"/>